<feature type="transmembrane region" description="Helical" evidence="1">
    <location>
        <begin position="45"/>
        <end position="69"/>
    </location>
</feature>
<sequence length="243" mass="27939">MNKFLSTIKWDVRFQISNKLYAVGFVLTVMWIGVIILFPAEYMQYVIPIVLLSDLATMGLLFMGAIVYFERGQGFIYSIVTTPLKTSEYLISKVISLSLYVLLVTTAVVASVSFIKNLNANYMYMLLSVLVASAFYTLLGFLLSSFFKTFTDFLFPMGVLFTFFNMPLLWMFDIASLQGFRHIIYIMPSYGLVILLQSILTPKPWYDIVYAVIYNTIAIHALYRLCIKHFNRRIIGRSRDIDA</sequence>
<dbReference type="Pfam" id="PF24686">
    <property type="entry name" value="FLQE3_permease"/>
    <property type="match status" value="1"/>
</dbReference>
<dbReference type="STRING" id="1121324.CLIT_11c02710"/>
<feature type="transmembrane region" description="Helical" evidence="1">
    <location>
        <begin position="89"/>
        <end position="115"/>
    </location>
</feature>
<dbReference type="Proteomes" id="UP000027946">
    <property type="component" value="Unassembled WGS sequence"/>
</dbReference>
<evidence type="ECO:0000313" key="2">
    <source>
        <dbReference type="EMBL" id="KDR95242.1"/>
    </source>
</evidence>
<feature type="transmembrane region" description="Helical" evidence="1">
    <location>
        <begin position="153"/>
        <end position="172"/>
    </location>
</feature>
<comment type="caution">
    <text evidence="2">The sequence shown here is derived from an EMBL/GenBank/DDBJ whole genome shotgun (WGS) entry which is preliminary data.</text>
</comment>
<feature type="transmembrane region" description="Helical" evidence="1">
    <location>
        <begin position="122"/>
        <end position="147"/>
    </location>
</feature>
<dbReference type="AlphaFoldDB" id="A0A069RM15"/>
<dbReference type="eggNOG" id="COG1668">
    <property type="taxonomic scope" value="Bacteria"/>
</dbReference>
<dbReference type="OrthoDB" id="8480522at2"/>
<dbReference type="RefSeq" id="WP_038265379.1">
    <property type="nucleotide sequence ID" value="NZ_FSRH01000002.1"/>
</dbReference>
<feature type="transmembrane region" description="Helical" evidence="1">
    <location>
        <begin position="184"/>
        <end position="202"/>
    </location>
</feature>
<organism evidence="2 3">
    <name type="scientific">Peptoclostridium litorale DSM 5388</name>
    <dbReference type="NCBI Taxonomy" id="1121324"/>
    <lineage>
        <taxon>Bacteria</taxon>
        <taxon>Bacillati</taxon>
        <taxon>Bacillota</taxon>
        <taxon>Clostridia</taxon>
        <taxon>Peptostreptococcales</taxon>
        <taxon>Peptoclostridiaceae</taxon>
        <taxon>Peptoclostridium</taxon>
    </lineage>
</organism>
<dbReference type="EMBL" id="JJMM01000011">
    <property type="protein sequence ID" value="KDR95242.1"/>
    <property type="molecule type" value="Genomic_DNA"/>
</dbReference>
<keyword evidence="1" id="KW-0472">Membrane</keyword>
<protein>
    <submittedName>
        <fullName evidence="2">Uncharacterized protein</fullName>
    </submittedName>
</protein>
<gene>
    <name evidence="2" type="ORF">CLIT_11c02710</name>
</gene>
<feature type="transmembrane region" description="Helical" evidence="1">
    <location>
        <begin position="20"/>
        <end position="38"/>
    </location>
</feature>
<name>A0A069RM15_PEPLI</name>
<proteinExistence type="predicted"/>
<evidence type="ECO:0000313" key="3">
    <source>
        <dbReference type="Proteomes" id="UP000027946"/>
    </source>
</evidence>
<dbReference type="InterPro" id="IPR056926">
    <property type="entry name" value="FLQE3_permease"/>
</dbReference>
<keyword evidence="1" id="KW-0812">Transmembrane</keyword>
<accession>A0A069RM15</accession>
<feature type="transmembrane region" description="Helical" evidence="1">
    <location>
        <begin position="208"/>
        <end position="227"/>
    </location>
</feature>
<reference evidence="2 3" key="1">
    <citation type="submission" date="2014-03" db="EMBL/GenBank/DDBJ databases">
        <title>Genome sequence of Clostridium litorale W6, DSM 5388.</title>
        <authorList>
            <person name="Poehlein A."/>
            <person name="Jagirdar A."/>
            <person name="Khonsari B."/>
            <person name="Chibani C.M."/>
            <person name="Gutierrez Gutierrez D.A."/>
            <person name="Davydova E."/>
            <person name="Alghaithi H.S."/>
            <person name="Nair K.P."/>
            <person name="Dhamotharan K."/>
            <person name="Chandran L."/>
            <person name="G W."/>
            <person name="Daniel R."/>
        </authorList>
    </citation>
    <scope>NUCLEOTIDE SEQUENCE [LARGE SCALE GENOMIC DNA]</scope>
    <source>
        <strain evidence="2 3">W6</strain>
    </source>
</reference>
<keyword evidence="3" id="KW-1185">Reference proteome</keyword>
<evidence type="ECO:0000256" key="1">
    <source>
        <dbReference type="SAM" id="Phobius"/>
    </source>
</evidence>
<keyword evidence="1" id="KW-1133">Transmembrane helix</keyword>